<reference evidence="2" key="1">
    <citation type="journal article" date="2019" name="Environ. Microbiol.">
        <title>Fungal ecological strategies reflected in gene transcription - a case study of two litter decomposers.</title>
        <authorList>
            <person name="Barbi F."/>
            <person name="Kohler A."/>
            <person name="Barry K."/>
            <person name="Baskaran P."/>
            <person name="Daum C."/>
            <person name="Fauchery L."/>
            <person name="Ihrmark K."/>
            <person name="Kuo A."/>
            <person name="LaButti K."/>
            <person name="Lipzen A."/>
            <person name="Morin E."/>
            <person name="Grigoriev I.V."/>
            <person name="Henrissat B."/>
            <person name="Lindahl B."/>
            <person name="Martin F."/>
        </authorList>
    </citation>
    <scope>NUCLEOTIDE SEQUENCE</scope>
    <source>
        <strain evidence="2">JB14</strain>
    </source>
</reference>
<dbReference type="InterPro" id="IPR001155">
    <property type="entry name" value="OxRdtase_FMN_N"/>
</dbReference>
<feature type="domain" description="NADH:flavin oxidoreductase/NADH oxidase N-terminal" evidence="1">
    <location>
        <begin position="39"/>
        <end position="160"/>
    </location>
</feature>
<dbReference type="GO" id="GO:0003959">
    <property type="term" value="F:NADPH dehydrogenase activity"/>
    <property type="evidence" value="ECO:0007669"/>
    <property type="project" value="TreeGrafter"/>
</dbReference>
<dbReference type="Gene3D" id="3.20.20.70">
    <property type="entry name" value="Aldolase class I"/>
    <property type="match status" value="1"/>
</dbReference>
<evidence type="ECO:0000313" key="3">
    <source>
        <dbReference type="Proteomes" id="UP000799118"/>
    </source>
</evidence>
<gene>
    <name evidence="2" type="ORF">BT96DRAFT_961129</name>
</gene>
<dbReference type="Pfam" id="PF00724">
    <property type="entry name" value="Oxidored_FMN"/>
    <property type="match status" value="1"/>
</dbReference>
<dbReference type="AlphaFoldDB" id="A0A6A4GBK8"/>
<dbReference type="SUPFAM" id="SSF51395">
    <property type="entry name" value="FMN-linked oxidoreductases"/>
    <property type="match status" value="1"/>
</dbReference>
<dbReference type="OrthoDB" id="276546at2759"/>
<dbReference type="GO" id="GO:0010181">
    <property type="term" value="F:FMN binding"/>
    <property type="evidence" value="ECO:0007669"/>
    <property type="project" value="InterPro"/>
</dbReference>
<sequence length="207" mass="23019">MLRQALTQKSRQAAQDTLSQDHNHSLLITQATFIAAKAGGYFNVTDAVHAKGSFIVLQLWALGRATSLEGLHAEDSLPYDFASDISESLLLYATAAKNSIKVRFNAVEIHGANGYFLCVDQLMQDLSNKRTNRCKFFLQVIDKAVQAIGAERTGIRLSSYPRSYLVQKIKHLHPSFAYIHVVEPRNKGNLDTDEAHSEASNDFLPEI</sequence>
<dbReference type="InterPro" id="IPR013785">
    <property type="entry name" value="Aldolase_TIM"/>
</dbReference>
<dbReference type="PANTHER" id="PTHR22893">
    <property type="entry name" value="NADH OXIDOREDUCTASE-RELATED"/>
    <property type="match status" value="1"/>
</dbReference>
<evidence type="ECO:0000259" key="1">
    <source>
        <dbReference type="Pfam" id="PF00724"/>
    </source>
</evidence>
<accession>A0A6A4GBK8</accession>
<organism evidence="2 3">
    <name type="scientific">Gymnopus androsaceus JB14</name>
    <dbReference type="NCBI Taxonomy" id="1447944"/>
    <lineage>
        <taxon>Eukaryota</taxon>
        <taxon>Fungi</taxon>
        <taxon>Dikarya</taxon>
        <taxon>Basidiomycota</taxon>
        <taxon>Agaricomycotina</taxon>
        <taxon>Agaricomycetes</taxon>
        <taxon>Agaricomycetidae</taxon>
        <taxon>Agaricales</taxon>
        <taxon>Marasmiineae</taxon>
        <taxon>Omphalotaceae</taxon>
        <taxon>Gymnopus</taxon>
    </lineage>
</organism>
<dbReference type="PANTHER" id="PTHR22893:SF91">
    <property type="entry name" value="NADPH DEHYDROGENASE 2-RELATED"/>
    <property type="match status" value="1"/>
</dbReference>
<name>A0A6A4GBK8_9AGAR</name>
<dbReference type="Proteomes" id="UP000799118">
    <property type="component" value="Unassembled WGS sequence"/>
</dbReference>
<dbReference type="InterPro" id="IPR045247">
    <property type="entry name" value="Oye-like"/>
</dbReference>
<keyword evidence="3" id="KW-1185">Reference proteome</keyword>
<proteinExistence type="predicted"/>
<dbReference type="EMBL" id="ML770906">
    <property type="protein sequence ID" value="KAE9382867.1"/>
    <property type="molecule type" value="Genomic_DNA"/>
</dbReference>
<protein>
    <submittedName>
        <fullName evidence="2">FMN-linked oxidoreductase</fullName>
    </submittedName>
</protein>
<evidence type="ECO:0000313" key="2">
    <source>
        <dbReference type="EMBL" id="KAE9382867.1"/>
    </source>
</evidence>